<reference evidence="7" key="1">
    <citation type="submission" date="2023-07" db="EMBL/GenBank/DDBJ databases">
        <authorList>
            <consortium name="CYATHOMIX"/>
        </authorList>
    </citation>
    <scope>NUCLEOTIDE SEQUENCE</scope>
    <source>
        <strain evidence="7">N/A</strain>
    </source>
</reference>
<feature type="non-terminal residue" evidence="7">
    <location>
        <position position="1"/>
    </location>
</feature>
<keyword evidence="8" id="KW-1185">Reference proteome</keyword>
<comment type="caution">
    <text evidence="7">The sequence shown here is derived from an EMBL/GenBank/DDBJ whole genome shotgun (WGS) entry which is preliminary data.</text>
</comment>
<evidence type="ECO:0000256" key="3">
    <source>
        <dbReference type="ARBA" id="ARBA00022989"/>
    </source>
</evidence>
<keyword evidence="3 6" id="KW-1133">Transmembrane helix</keyword>
<comment type="subcellular location">
    <subcellularLocation>
        <location evidence="1">Membrane</location>
        <topology evidence="1">Multi-pass membrane protein</topology>
    </subcellularLocation>
</comment>
<gene>
    <name evidence="7" type="ORF">CYNAS_LOCUS15512</name>
</gene>
<dbReference type="Proteomes" id="UP001176961">
    <property type="component" value="Unassembled WGS sequence"/>
</dbReference>
<evidence type="ECO:0000313" key="8">
    <source>
        <dbReference type="Proteomes" id="UP001176961"/>
    </source>
</evidence>
<protein>
    <submittedName>
        <fullName evidence="7">Uncharacterized protein</fullName>
    </submittedName>
</protein>
<evidence type="ECO:0000256" key="1">
    <source>
        <dbReference type="ARBA" id="ARBA00004141"/>
    </source>
</evidence>
<keyword evidence="2 6" id="KW-0812">Transmembrane</keyword>
<keyword evidence="4 6" id="KW-0472">Membrane</keyword>
<sequence length="78" mass="9100">YKLGLCQLRWPYILAVILIVDQLTLSILGFTLTFKRPPKMHELHHISAPLKTPTQPVPRPRKLSLQESYYSKQTSREL</sequence>
<proteinExistence type="predicted"/>
<dbReference type="EMBL" id="CATQJL010000305">
    <property type="protein sequence ID" value="CAJ0603529.1"/>
    <property type="molecule type" value="Genomic_DNA"/>
</dbReference>
<dbReference type="GO" id="GO:0016020">
    <property type="term" value="C:membrane"/>
    <property type="evidence" value="ECO:0007669"/>
    <property type="project" value="UniProtKB-SubCell"/>
</dbReference>
<name>A0AA36M8P1_CYLNA</name>
<dbReference type="Pfam" id="PF10242">
    <property type="entry name" value="L_HMGIC_fpl"/>
    <property type="match status" value="1"/>
</dbReference>
<dbReference type="InterPro" id="IPR019372">
    <property type="entry name" value="LHFPL"/>
</dbReference>
<evidence type="ECO:0000256" key="2">
    <source>
        <dbReference type="ARBA" id="ARBA00022692"/>
    </source>
</evidence>
<accession>A0AA36M8P1</accession>
<feature type="transmembrane region" description="Helical" evidence="6">
    <location>
        <begin position="12"/>
        <end position="34"/>
    </location>
</feature>
<evidence type="ECO:0000256" key="6">
    <source>
        <dbReference type="SAM" id="Phobius"/>
    </source>
</evidence>
<evidence type="ECO:0000256" key="4">
    <source>
        <dbReference type="ARBA" id="ARBA00023136"/>
    </source>
</evidence>
<dbReference type="AlphaFoldDB" id="A0AA36M8P1"/>
<feature type="compositionally biased region" description="Polar residues" evidence="5">
    <location>
        <begin position="65"/>
        <end position="78"/>
    </location>
</feature>
<evidence type="ECO:0000313" key="7">
    <source>
        <dbReference type="EMBL" id="CAJ0603529.1"/>
    </source>
</evidence>
<organism evidence="7 8">
    <name type="scientific">Cylicocyclus nassatus</name>
    <name type="common">Nematode worm</name>
    <dbReference type="NCBI Taxonomy" id="53992"/>
    <lineage>
        <taxon>Eukaryota</taxon>
        <taxon>Metazoa</taxon>
        <taxon>Ecdysozoa</taxon>
        <taxon>Nematoda</taxon>
        <taxon>Chromadorea</taxon>
        <taxon>Rhabditida</taxon>
        <taxon>Rhabditina</taxon>
        <taxon>Rhabditomorpha</taxon>
        <taxon>Strongyloidea</taxon>
        <taxon>Strongylidae</taxon>
        <taxon>Cylicocyclus</taxon>
    </lineage>
</organism>
<evidence type="ECO:0000256" key="5">
    <source>
        <dbReference type="SAM" id="MobiDB-lite"/>
    </source>
</evidence>
<feature type="region of interest" description="Disordered" evidence="5">
    <location>
        <begin position="45"/>
        <end position="78"/>
    </location>
</feature>